<evidence type="ECO:0000313" key="2">
    <source>
        <dbReference type="EMBL" id="VYS81510.1"/>
    </source>
</evidence>
<dbReference type="EMBL" id="CACRSS010000002">
    <property type="protein sequence ID" value="VYS81510.1"/>
    <property type="molecule type" value="Genomic_DNA"/>
</dbReference>
<sequence length="52" mass="5571">MASSSHMGGNHKSGSSKKRSETTTNKTGQRVKRDASTGQFMSDKGSSSKEKH</sequence>
<proteinExistence type="predicted"/>
<accession>A0A6N2RPH9</accession>
<protein>
    <submittedName>
        <fullName evidence="2">Uncharacterized protein</fullName>
    </submittedName>
</protein>
<name>A0A6N2RPH9_9BACT</name>
<dbReference type="RefSeq" id="WP_156340775.1">
    <property type="nucleotide sequence ID" value="NZ_CACRSS010000002.1"/>
</dbReference>
<organism evidence="2">
    <name type="scientific">Akkermansia muciniphila</name>
    <dbReference type="NCBI Taxonomy" id="239935"/>
    <lineage>
        <taxon>Bacteria</taxon>
        <taxon>Pseudomonadati</taxon>
        <taxon>Verrucomicrobiota</taxon>
        <taxon>Verrucomicrobiia</taxon>
        <taxon>Verrucomicrobiales</taxon>
        <taxon>Akkermansiaceae</taxon>
        <taxon>Akkermansia</taxon>
    </lineage>
</organism>
<evidence type="ECO:0000256" key="1">
    <source>
        <dbReference type="SAM" id="MobiDB-lite"/>
    </source>
</evidence>
<feature type="region of interest" description="Disordered" evidence="1">
    <location>
        <begin position="1"/>
        <end position="52"/>
    </location>
</feature>
<dbReference type="AlphaFoldDB" id="A0A6N2RPH9"/>
<reference evidence="2" key="1">
    <citation type="submission" date="2019-11" db="EMBL/GenBank/DDBJ databases">
        <authorList>
            <person name="Feng L."/>
        </authorList>
    </citation>
    <scope>NUCLEOTIDE SEQUENCE</scope>
    <source>
        <strain evidence="2">AMuciniphilaLFYP55</strain>
    </source>
</reference>
<gene>
    <name evidence="2" type="ORF">AMLFYP55_01681</name>
</gene>